<comment type="subunit">
    <text evidence="3">Monomer.</text>
</comment>
<evidence type="ECO:0000256" key="2">
    <source>
        <dbReference type="ARBA" id="ARBA00006370"/>
    </source>
</evidence>
<sequence length="190" mass="20122">MRLSSDCHHHFFPKNNDSLFSVSPTIMKAAFVAIAFLGLVALAAARPVANTNGDFSNWALDPSFELLGDVWSNCSAASDHLHIINVQITPDPPVKGKSVTIAAAGNLDKNITSGSINLSIKFGIIPVLSKSVDLCTVDPTHPCPLPAGPIVISQTEDIPSSVPSGHYTGTVKVTDQDNQEVACIDLDLHL</sequence>
<keyword evidence="5" id="KW-0732">Signal</keyword>
<dbReference type="InterPro" id="IPR039670">
    <property type="entry name" value="NPC2-like"/>
</dbReference>
<accession>A0A0D2VXC7</accession>
<evidence type="ECO:0000313" key="9">
    <source>
        <dbReference type="EMBL" id="KJE96298.1"/>
    </source>
</evidence>
<dbReference type="SMART" id="SM00737">
    <property type="entry name" value="ML"/>
    <property type="match status" value="1"/>
</dbReference>
<evidence type="ECO:0000256" key="6">
    <source>
        <dbReference type="ARBA" id="ARBA00023055"/>
    </source>
</evidence>
<dbReference type="GO" id="GO:0032934">
    <property type="term" value="F:sterol binding"/>
    <property type="evidence" value="ECO:0007669"/>
    <property type="project" value="InterPro"/>
</dbReference>
<dbReference type="OrthoDB" id="6409159at2759"/>
<dbReference type="Proteomes" id="UP000008743">
    <property type="component" value="Unassembled WGS sequence"/>
</dbReference>
<keyword evidence="6" id="KW-0445">Lipid transport</keyword>
<organism evidence="8 10">
    <name type="scientific">Capsaspora owczarzaki (strain ATCC 30864)</name>
    <dbReference type="NCBI Taxonomy" id="595528"/>
    <lineage>
        <taxon>Eukaryota</taxon>
        <taxon>Filasterea</taxon>
        <taxon>Capsaspora</taxon>
    </lineage>
</organism>
<dbReference type="AlphaFoldDB" id="A0A0D2VXC7"/>
<dbReference type="EMBL" id="KE346371">
    <property type="protein sequence ID" value="KJE96297.1"/>
    <property type="molecule type" value="Genomic_DNA"/>
</dbReference>
<protein>
    <submittedName>
        <fullName evidence="8 9">Phospholipid transfer protein</fullName>
    </submittedName>
</protein>
<evidence type="ECO:0000256" key="5">
    <source>
        <dbReference type="ARBA" id="ARBA00022729"/>
    </source>
</evidence>
<keyword evidence="10" id="KW-1185">Reference proteome</keyword>
<gene>
    <name evidence="8" type="ORF">CAOG_006640</name>
</gene>
<dbReference type="InterPro" id="IPR014756">
    <property type="entry name" value="Ig_E-set"/>
</dbReference>
<dbReference type="FunCoup" id="A0A0D2VXC7">
    <property type="interactions" value="1"/>
</dbReference>
<dbReference type="EMBL" id="KE346371">
    <property type="protein sequence ID" value="KJE96298.1"/>
    <property type="molecule type" value="Genomic_DNA"/>
</dbReference>
<dbReference type="SUPFAM" id="SSF81296">
    <property type="entry name" value="E set domains"/>
    <property type="match status" value="1"/>
</dbReference>
<evidence type="ECO:0000256" key="4">
    <source>
        <dbReference type="ARBA" id="ARBA00022448"/>
    </source>
</evidence>
<evidence type="ECO:0000256" key="1">
    <source>
        <dbReference type="ARBA" id="ARBA00002053"/>
    </source>
</evidence>
<reference evidence="8" key="1">
    <citation type="submission" date="2011-02" db="EMBL/GenBank/DDBJ databases">
        <title>The Genome Sequence of Capsaspora owczarzaki ATCC 30864.</title>
        <authorList>
            <consortium name="The Broad Institute Genome Sequencing Platform"/>
            <person name="Russ C."/>
            <person name="Cuomo C."/>
            <person name="Burger G."/>
            <person name="Gray M.W."/>
            <person name="Holland P.W.H."/>
            <person name="King N."/>
            <person name="Lang F.B.F."/>
            <person name="Roger A.J."/>
            <person name="Ruiz-Trillo I."/>
            <person name="Young S.K."/>
            <person name="Zeng Q."/>
            <person name="Gargeya S."/>
            <person name="Alvarado L."/>
            <person name="Berlin A."/>
            <person name="Chapman S.B."/>
            <person name="Chen Z."/>
            <person name="Freedman E."/>
            <person name="Gellesch M."/>
            <person name="Goldberg J."/>
            <person name="Griggs A."/>
            <person name="Gujja S."/>
            <person name="Heilman E."/>
            <person name="Heiman D."/>
            <person name="Howarth C."/>
            <person name="Mehta T."/>
            <person name="Neiman D."/>
            <person name="Pearson M."/>
            <person name="Roberts A."/>
            <person name="Saif S."/>
            <person name="Shea T."/>
            <person name="Shenoy N."/>
            <person name="Sisk P."/>
            <person name="Stolte C."/>
            <person name="Sykes S."/>
            <person name="White J."/>
            <person name="Yandava C."/>
            <person name="Haas B."/>
            <person name="Nusbaum C."/>
            <person name="Birren B."/>
        </authorList>
    </citation>
    <scope>NUCLEOTIDE SEQUENCE</scope>
    <source>
        <strain evidence="8">ATCC 30864</strain>
    </source>
</reference>
<comment type="similarity">
    <text evidence="2">Belongs to the NPC2 family.</text>
</comment>
<evidence type="ECO:0000256" key="3">
    <source>
        <dbReference type="ARBA" id="ARBA00011245"/>
    </source>
</evidence>
<name>A0A0D2VXC7_CAPO3</name>
<evidence type="ECO:0000313" key="10">
    <source>
        <dbReference type="Proteomes" id="UP000008743"/>
    </source>
</evidence>
<feature type="domain" description="MD-2-related lipid-recognition" evidence="7">
    <location>
        <begin position="71"/>
        <end position="188"/>
    </location>
</feature>
<proteinExistence type="inferred from homology"/>
<dbReference type="GO" id="GO:0015918">
    <property type="term" value="P:sterol transport"/>
    <property type="evidence" value="ECO:0007669"/>
    <property type="project" value="InterPro"/>
</dbReference>
<dbReference type="InterPro" id="IPR003172">
    <property type="entry name" value="ML_dom"/>
</dbReference>
<dbReference type="InterPro" id="IPR036846">
    <property type="entry name" value="GM2-AP_sf"/>
</dbReference>
<dbReference type="PANTHER" id="PTHR11306">
    <property type="entry name" value="NIEMANN PICK TYPE C2 PROTEIN NPC2-RELATED"/>
    <property type="match status" value="1"/>
</dbReference>
<dbReference type="PANTHER" id="PTHR11306:SF0">
    <property type="entry name" value="PHOSPHATIDYLGLYCEROL_PHOSPHATIDYLINOSITOL TRANSFER PROTEIN"/>
    <property type="match status" value="1"/>
</dbReference>
<dbReference type="eggNOG" id="KOG4680">
    <property type="taxonomic scope" value="Eukaryota"/>
</dbReference>
<dbReference type="InParanoid" id="A0A0D2VXC7"/>
<keyword evidence="4" id="KW-0813">Transport</keyword>
<evidence type="ECO:0000313" key="8">
    <source>
        <dbReference type="EMBL" id="KJE96297.1"/>
    </source>
</evidence>
<reference evidence="10" key="2">
    <citation type="submission" date="2011-02" db="EMBL/GenBank/DDBJ databases">
        <title>The Genome Sequence of Capsaspora owczarzaki ATCC 30864.</title>
        <authorList>
            <person name="Russ C."/>
            <person name="Cuomo C."/>
            <person name="Burger G."/>
            <person name="Gray M.W."/>
            <person name="Holland P.W.H."/>
            <person name="King N."/>
            <person name="Lang F.B.F."/>
            <person name="Roger A.J."/>
            <person name="Ruiz-Trillo I."/>
            <person name="Young S.K."/>
            <person name="Zeng Q."/>
            <person name="Gargeya S."/>
            <person name="Alvarado L."/>
            <person name="Berlin A."/>
            <person name="Chapman S.B."/>
            <person name="Chen Z."/>
            <person name="Freedman E."/>
            <person name="Gellesch M."/>
            <person name="Goldberg J."/>
            <person name="Griggs A."/>
            <person name="Gujja S."/>
            <person name="Heilman E."/>
            <person name="Heiman D."/>
            <person name="Howarth C."/>
            <person name="Mehta T."/>
            <person name="Neiman D."/>
            <person name="Pearson M."/>
            <person name="Roberts A."/>
            <person name="Saif S."/>
            <person name="Shea T."/>
            <person name="Shenoy N."/>
            <person name="Sisk P."/>
            <person name="Stolte C."/>
            <person name="Sykes S."/>
            <person name="White J."/>
            <person name="Yandava C."/>
            <person name="Haas B."/>
            <person name="Nusbaum C."/>
            <person name="Birren B."/>
        </authorList>
    </citation>
    <scope>NUCLEOTIDE SEQUENCE</scope>
    <source>
        <strain evidence="10">ATCC 30864</strain>
    </source>
</reference>
<comment type="function">
    <text evidence="1">Catalyzes the intermembrane transfer of phosphatidylglycerol and phosphatidylinositol.</text>
</comment>
<dbReference type="Gene3D" id="2.70.220.10">
    <property type="entry name" value="Ganglioside GM2 activator"/>
    <property type="match status" value="2"/>
</dbReference>
<dbReference type="Pfam" id="PF02221">
    <property type="entry name" value="E1_DerP2_DerF2"/>
    <property type="match status" value="1"/>
</dbReference>
<evidence type="ECO:0000259" key="7">
    <source>
        <dbReference type="SMART" id="SM00737"/>
    </source>
</evidence>